<dbReference type="EMBL" id="CAJVPJ010001257">
    <property type="protein sequence ID" value="CAG8583501.1"/>
    <property type="molecule type" value="Genomic_DNA"/>
</dbReference>
<dbReference type="InterPro" id="IPR002115">
    <property type="entry name" value="Tyr_Pase_low_mol_wt_mml"/>
</dbReference>
<dbReference type="PANTHER" id="PTHR11717">
    <property type="entry name" value="LOW MOLECULAR WEIGHT PROTEIN TYROSINE PHOSPHATASE"/>
    <property type="match status" value="1"/>
</dbReference>
<dbReference type="PRINTS" id="PR00719">
    <property type="entry name" value="LMWPTPASE"/>
</dbReference>
<dbReference type="InterPro" id="IPR050438">
    <property type="entry name" value="LMW_PTPase"/>
</dbReference>
<dbReference type="InterPro" id="IPR017867">
    <property type="entry name" value="Tyr_phospatase_low_mol_wt"/>
</dbReference>
<evidence type="ECO:0000259" key="7">
    <source>
        <dbReference type="SMART" id="SM00226"/>
    </source>
</evidence>
<evidence type="ECO:0000256" key="3">
    <source>
        <dbReference type="ARBA" id="ARBA00022490"/>
    </source>
</evidence>
<gene>
    <name evidence="8" type="ORF">POCULU_LOCUS6609</name>
</gene>
<dbReference type="InterPro" id="IPR036196">
    <property type="entry name" value="Ptyr_pPase_sf"/>
</dbReference>
<dbReference type="GO" id="GO:0005737">
    <property type="term" value="C:cytoplasm"/>
    <property type="evidence" value="ECO:0007669"/>
    <property type="project" value="UniProtKB-SubCell"/>
</dbReference>
<accession>A0A9N9G450</accession>
<dbReference type="Gene3D" id="3.40.50.2300">
    <property type="match status" value="1"/>
</dbReference>
<dbReference type="PANTHER" id="PTHR11717:SF7">
    <property type="entry name" value="LOW MOLECULAR WEIGHT PHOSPHOTYROSINE PROTEIN PHOSPHATASE"/>
    <property type="match status" value="1"/>
</dbReference>
<keyword evidence="4" id="KW-0378">Hydrolase</keyword>
<dbReference type="CDD" id="cd16343">
    <property type="entry name" value="LMWPTP"/>
    <property type="match status" value="1"/>
</dbReference>
<evidence type="ECO:0000256" key="1">
    <source>
        <dbReference type="ARBA" id="ARBA00004496"/>
    </source>
</evidence>
<feature type="domain" description="Phosphotyrosine protein phosphatase I" evidence="7">
    <location>
        <begin position="22"/>
        <end position="146"/>
    </location>
</feature>
<evidence type="ECO:0000256" key="4">
    <source>
        <dbReference type="ARBA" id="ARBA00022801"/>
    </source>
</evidence>
<dbReference type="PRINTS" id="PR00720">
    <property type="entry name" value="MAMMALPTPASE"/>
</dbReference>
<evidence type="ECO:0000256" key="6">
    <source>
        <dbReference type="PIRSR" id="PIRSR617867-1"/>
    </source>
</evidence>
<keyword evidence="5" id="KW-0904">Protein phosphatase</keyword>
<dbReference type="SMART" id="SM00226">
    <property type="entry name" value="LMWPc"/>
    <property type="match status" value="1"/>
</dbReference>
<evidence type="ECO:0000256" key="2">
    <source>
        <dbReference type="ARBA" id="ARBA00011063"/>
    </source>
</evidence>
<dbReference type="Proteomes" id="UP000789572">
    <property type="component" value="Unassembled WGS sequence"/>
</dbReference>
<sequence length="149" mass="16723">MLDGEAGPYFGSMTKPLIAQYSPMAEAVFTHMLRQNGLEDQFEVDSAGTSNYHVGDRPGNNSNNKLLSDVTTEDFYRFDYLLCMDESNLASLNEIRPEGSQAIVQLFGDFDPEGERIISDPYYGSVLDFETSFQHVSRCSEAFLNHLQS</sequence>
<dbReference type="InterPro" id="IPR023485">
    <property type="entry name" value="Ptyr_pPase"/>
</dbReference>
<comment type="subcellular location">
    <subcellularLocation>
        <location evidence="1">Cytoplasm</location>
    </subcellularLocation>
</comment>
<evidence type="ECO:0000313" key="9">
    <source>
        <dbReference type="Proteomes" id="UP000789572"/>
    </source>
</evidence>
<protein>
    <submittedName>
        <fullName evidence="8">10698_t:CDS:1</fullName>
    </submittedName>
</protein>
<reference evidence="8" key="1">
    <citation type="submission" date="2021-06" db="EMBL/GenBank/DDBJ databases">
        <authorList>
            <person name="Kallberg Y."/>
            <person name="Tangrot J."/>
            <person name="Rosling A."/>
        </authorList>
    </citation>
    <scope>NUCLEOTIDE SEQUENCE</scope>
    <source>
        <strain evidence="8">IA702</strain>
    </source>
</reference>
<keyword evidence="3" id="KW-0963">Cytoplasm</keyword>
<feature type="active site" description="Proton donor" evidence="6">
    <location>
        <position position="120"/>
    </location>
</feature>
<dbReference type="GO" id="GO:0003993">
    <property type="term" value="F:acid phosphatase activity"/>
    <property type="evidence" value="ECO:0007669"/>
    <property type="project" value="InterPro"/>
</dbReference>
<keyword evidence="9" id="KW-1185">Reference proteome</keyword>
<dbReference type="AlphaFoldDB" id="A0A9N9G450"/>
<dbReference type="Pfam" id="PF01451">
    <property type="entry name" value="LMWPc"/>
    <property type="match status" value="1"/>
</dbReference>
<dbReference type="SUPFAM" id="SSF52788">
    <property type="entry name" value="Phosphotyrosine protein phosphatases I"/>
    <property type="match status" value="1"/>
</dbReference>
<evidence type="ECO:0000256" key="5">
    <source>
        <dbReference type="ARBA" id="ARBA00022912"/>
    </source>
</evidence>
<comment type="similarity">
    <text evidence="2">Belongs to the low molecular weight phosphotyrosine protein phosphatase family.</text>
</comment>
<dbReference type="GO" id="GO:0004726">
    <property type="term" value="F:non-membrane spanning protein tyrosine phosphatase activity"/>
    <property type="evidence" value="ECO:0007669"/>
    <property type="project" value="InterPro"/>
</dbReference>
<comment type="caution">
    <text evidence="8">The sequence shown here is derived from an EMBL/GenBank/DDBJ whole genome shotgun (WGS) entry which is preliminary data.</text>
</comment>
<evidence type="ECO:0000313" key="8">
    <source>
        <dbReference type="EMBL" id="CAG8583501.1"/>
    </source>
</evidence>
<dbReference type="OrthoDB" id="3388at2759"/>
<name>A0A9N9G450_9GLOM</name>
<organism evidence="8 9">
    <name type="scientific">Paraglomus occultum</name>
    <dbReference type="NCBI Taxonomy" id="144539"/>
    <lineage>
        <taxon>Eukaryota</taxon>
        <taxon>Fungi</taxon>
        <taxon>Fungi incertae sedis</taxon>
        <taxon>Mucoromycota</taxon>
        <taxon>Glomeromycotina</taxon>
        <taxon>Glomeromycetes</taxon>
        <taxon>Paraglomerales</taxon>
        <taxon>Paraglomeraceae</taxon>
        <taxon>Paraglomus</taxon>
    </lineage>
</organism>
<proteinExistence type="inferred from homology"/>